<gene>
    <name evidence="2" type="ORF">MNB_SM-4-693</name>
</gene>
<dbReference type="InterPro" id="IPR051043">
    <property type="entry name" value="Sulfatase_Mod_Factor_Kinase"/>
</dbReference>
<dbReference type="InterPro" id="IPR042095">
    <property type="entry name" value="SUMF_sf"/>
</dbReference>
<dbReference type="AlphaFoldDB" id="A0A1W1CQN6"/>
<protein>
    <recommendedName>
        <fullName evidence="1">Sulfatase-modifying factor enzyme-like domain-containing protein</fullName>
    </recommendedName>
</protein>
<dbReference type="Gene3D" id="3.90.1580.10">
    <property type="entry name" value="paralog of FGE (formylglycine-generating enzyme)"/>
    <property type="match status" value="1"/>
</dbReference>
<proteinExistence type="predicted"/>
<dbReference type="InterPro" id="IPR016187">
    <property type="entry name" value="CTDL_fold"/>
</dbReference>
<name>A0A1W1CQN6_9ZZZZ</name>
<dbReference type="PROSITE" id="PS51257">
    <property type="entry name" value="PROKAR_LIPOPROTEIN"/>
    <property type="match status" value="1"/>
</dbReference>
<evidence type="ECO:0000313" key="2">
    <source>
        <dbReference type="EMBL" id="SFV68043.1"/>
    </source>
</evidence>
<dbReference type="Pfam" id="PF03781">
    <property type="entry name" value="FGE-sulfatase"/>
    <property type="match status" value="1"/>
</dbReference>
<dbReference type="PANTHER" id="PTHR23150">
    <property type="entry name" value="SULFATASE MODIFYING FACTOR 1, 2"/>
    <property type="match status" value="1"/>
</dbReference>
<dbReference type="EMBL" id="FPHF01000103">
    <property type="protein sequence ID" value="SFV68043.1"/>
    <property type="molecule type" value="Genomic_DNA"/>
</dbReference>
<accession>A0A1W1CQN6</accession>
<sequence>MLKLLLCIPFLFSFSGCSDGQASADKNKISTMSVKELLKKTDSNMIKVKGGTFMMGDVGGIINGKDEKRATWTTDDDVVHKVTLSDFSMSKYEVTLSEYDVYSEDAGVKRIYDYVSKKTRKKMLKKYARVENWQRAKDYCQWLGKVSGKEYDLPTEAQWEYAARNGGKRVVFATDDGTYRKGENCDIKGLPGKFLPSPLDFYDLSSGAREWVNDWYTTEYEVKAVTNPSGPKSGSKKVSRGNAVSFVDNANYSRTGLDLDTSSSGFRCVENY</sequence>
<organism evidence="2">
    <name type="scientific">hydrothermal vent metagenome</name>
    <dbReference type="NCBI Taxonomy" id="652676"/>
    <lineage>
        <taxon>unclassified sequences</taxon>
        <taxon>metagenomes</taxon>
        <taxon>ecological metagenomes</taxon>
    </lineage>
</organism>
<feature type="domain" description="Sulfatase-modifying factor enzyme-like" evidence="1">
    <location>
        <begin position="44"/>
        <end position="269"/>
    </location>
</feature>
<reference evidence="2" key="1">
    <citation type="submission" date="2016-10" db="EMBL/GenBank/DDBJ databases">
        <authorList>
            <person name="de Groot N.N."/>
        </authorList>
    </citation>
    <scope>NUCLEOTIDE SEQUENCE</scope>
</reference>
<dbReference type="GO" id="GO:0120147">
    <property type="term" value="F:formylglycine-generating oxidase activity"/>
    <property type="evidence" value="ECO:0007669"/>
    <property type="project" value="TreeGrafter"/>
</dbReference>
<dbReference type="InterPro" id="IPR005532">
    <property type="entry name" value="SUMF_dom"/>
</dbReference>
<dbReference type="SUPFAM" id="SSF56436">
    <property type="entry name" value="C-type lectin-like"/>
    <property type="match status" value="1"/>
</dbReference>
<evidence type="ECO:0000259" key="1">
    <source>
        <dbReference type="Pfam" id="PF03781"/>
    </source>
</evidence>
<dbReference type="PANTHER" id="PTHR23150:SF19">
    <property type="entry name" value="FORMYLGLYCINE-GENERATING ENZYME"/>
    <property type="match status" value="1"/>
</dbReference>